<accession>A0ABQ7I6H0</accession>
<protein>
    <submittedName>
        <fullName evidence="3">Uncharacterized protein</fullName>
    </submittedName>
</protein>
<keyword evidence="2" id="KW-0812">Transmembrane</keyword>
<name>A0ABQ7I6H0_9HELO</name>
<keyword evidence="2" id="KW-1133">Transmembrane helix</keyword>
<reference evidence="3 4" key="1">
    <citation type="journal article" date="2020" name="Genome Biol. Evol.">
        <title>Comparative genomics of Sclerotiniaceae.</title>
        <authorList>
            <person name="Valero Jimenez C.A."/>
            <person name="Steentjes M."/>
            <person name="Scholten O.E."/>
            <person name="Van Kan J.A.L."/>
        </authorList>
    </citation>
    <scope>NUCLEOTIDE SEQUENCE [LARGE SCALE GENOMIC DNA]</scope>
    <source>
        <strain evidence="3 4">B1</strain>
    </source>
</reference>
<dbReference type="EMBL" id="RCSX01000046">
    <property type="protein sequence ID" value="KAF7915182.1"/>
    <property type="molecule type" value="Genomic_DNA"/>
</dbReference>
<organism evidence="3 4">
    <name type="scientific">Botrytis deweyae</name>
    <dbReference type="NCBI Taxonomy" id="2478750"/>
    <lineage>
        <taxon>Eukaryota</taxon>
        <taxon>Fungi</taxon>
        <taxon>Dikarya</taxon>
        <taxon>Ascomycota</taxon>
        <taxon>Pezizomycotina</taxon>
        <taxon>Leotiomycetes</taxon>
        <taxon>Helotiales</taxon>
        <taxon>Sclerotiniaceae</taxon>
        <taxon>Botrytis</taxon>
    </lineage>
</organism>
<evidence type="ECO:0000256" key="2">
    <source>
        <dbReference type="SAM" id="Phobius"/>
    </source>
</evidence>
<dbReference type="Proteomes" id="UP000783213">
    <property type="component" value="Unassembled WGS sequence"/>
</dbReference>
<evidence type="ECO:0000313" key="3">
    <source>
        <dbReference type="EMBL" id="KAF7915182.1"/>
    </source>
</evidence>
<sequence>MAWETYDVSQSFVERNIGLWRHGFHVLSGAPSLILAAIRYIQDIGTYSSDAGFGGSKGYVICNSNDSFRTNPMEDFTIESAFAKTLIKSLAVYDSIVSQMKAVSTGATELRKVFTSEQLPDIFRSYMVVLKKAYIIGIAVVGMMFFVVFSNKCHNLKGITTAKTAKEKGEIENENSEFEERREV</sequence>
<evidence type="ECO:0000313" key="4">
    <source>
        <dbReference type="Proteomes" id="UP000783213"/>
    </source>
</evidence>
<dbReference type="RefSeq" id="XP_038804729.1">
    <property type="nucleotide sequence ID" value="XM_038958889.1"/>
</dbReference>
<evidence type="ECO:0000256" key="1">
    <source>
        <dbReference type="SAM" id="MobiDB-lite"/>
    </source>
</evidence>
<feature type="region of interest" description="Disordered" evidence="1">
    <location>
        <begin position="165"/>
        <end position="184"/>
    </location>
</feature>
<comment type="caution">
    <text evidence="3">The sequence shown here is derived from an EMBL/GenBank/DDBJ whole genome shotgun (WGS) entry which is preliminary data.</text>
</comment>
<keyword evidence="2" id="KW-0472">Membrane</keyword>
<keyword evidence="4" id="KW-1185">Reference proteome</keyword>
<dbReference type="GeneID" id="62238038"/>
<feature type="transmembrane region" description="Helical" evidence="2">
    <location>
        <begin position="133"/>
        <end position="150"/>
    </location>
</feature>
<proteinExistence type="predicted"/>
<gene>
    <name evidence="3" type="ORF">EAE98_011267</name>
</gene>